<accession>B9IDS6</accession>
<evidence type="ECO:0000313" key="2">
    <source>
        <dbReference type="Proteomes" id="UP000006729"/>
    </source>
</evidence>
<sequence>MARNFLKDEAKGVLRYCNCLNVKILEPSVKMVNDEVEKNLHTNNEFFMGYDSKLRYRDQKPETPGEKRGAVPARVVNPSEVASASIMVAVVRWKGRFSIFCWSS</sequence>
<dbReference type="InParanoid" id="B9IDS6"/>
<name>B9IDS6_POPTR</name>
<dbReference type="EMBL" id="CM009304">
    <property type="protein sequence ID" value="PNS99877.1"/>
    <property type="molecule type" value="Genomic_DNA"/>
</dbReference>
<keyword evidence="2" id="KW-1185">Reference proteome</keyword>
<dbReference type="HOGENOM" id="CLU_2254773_0_0_1"/>
<organism evidence="1 2">
    <name type="scientific">Populus trichocarpa</name>
    <name type="common">Western balsam poplar</name>
    <name type="synonym">Populus balsamifera subsp. trichocarpa</name>
    <dbReference type="NCBI Taxonomy" id="3694"/>
    <lineage>
        <taxon>Eukaryota</taxon>
        <taxon>Viridiplantae</taxon>
        <taxon>Streptophyta</taxon>
        <taxon>Embryophyta</taxon>
        <taxon>Tracheophyta</taxon>
        <taxon>Spermatophyta</taxon>
        <taxon>Magnoliopsida</taxon>
        <taxon>eudicotyledons</taxon>
        <taxon>Gunneridae</taxon>
        <taxon>Pentapetalae</taxon>
        <taxon>rosids</taxon>
        <taxon>fabids</taxon>
        <taxon>Malpighiales</taxon>
        <taxon>Salicaceae</taxon>
        <taxon>Saliceae</taxon>
        <taxon>Populus</taxon>
    </lineage>
</organism>
<reference evidence="1 2" key="1">
    <citation type="journal article" date="2006" name="Science">
        <title>The genome of black cottonwood, Populus trichocarpa (Torr. &amp; Gray).</title>
        <authorList>
            <person name="Tuskan G.A."/>
            <person name="Difazio S."/>
            <person name="Jansson S."/>
            <person name="Bohlmann J."/>
            <person name="Grigoriev I."/>
            <person name="Hellsten U."/>
            <person name="Putnam N."/>
            <person name="Ralph S."/>
            <person name="Rombauts S."/>
            <person name="Salamov A."/>
            <person name="Schein J."/>
            <person name="Sterck L."/>
            <person name="Aerts A."/>
            <person name="Bhalerao R.R."/>
            <person name="Bhalerao R.P."/>
            <person name="Blaudez D."/>
            <person name="Boerjan W."/>
            <person name="Brun A."/>
            <person name="Brunner A."/>
            <person name="Busov V."/>
            <person name="Campbell M."/>
            <person name="Carlson J."/>
            <person name="Chalot M."/>
            <person name="Chapman J."/>
            <person name="Chen G.L."/>
            <person name="Cooper D."/>
            <person name="Coutinho P.M."/>
            <person name="Couturier J."/>
            <person name="Covert S."/>
            <person name="Cronk Q."/>
            <person name="Cunningham R."/>
            <person name="Davis J."/>
            <person name="Degroeve S."/>
            <person name="Dejardin A."/>
            <person name="Depamphilis C."/>
            <person name="Detter J."/>
            <person name="Dirks B."/>
            <person name="Dubchak I."/>
            <person name="Duplessis S."/>
            <person name="Ehlting J."/>
            <person name="Ellis B."/>
            <person name="Gendler K."/>
            <person name="Goodstein D."/>
            <person name="Gribskov M."/>
            <person name="Grimwood J."/>
            <person name="Groover A."/>
            <person name="Gunter L."/>
            <person name="Hamberger B."/>
            <person name="Heinze B."/>
            <person name="Helariutta Y."/>
            <person name="Henrissat B."/>
            <person name="Holligan D."/>
            <person name="Holt R."/>
            <person name="Huang W."/>
            <person name="Islam-Faridi N."/>
            <person name="Jones S."/>
            <person name="Jones-Rhoades M."/>
            <person name="Jorgensen R."/>
            <person name="Joshi C."/>
            <person name="Kangasjarvi J."/>
            <person name="Karlsson J."/>
            <person name="Kelleher C."/>
            <person name="Kirkpatrick R."/>
            <person name="Kirst M."/>
            <person name="Kohler A."/>
            <person name="Kalluri U."/>
            <person name="Larimer F."/>
            <person name="Leebens-Mack J."/>
            <person name="Leple J.C."/>
            <person name="Locascio P."/>
            <person name="Lou Y."/>
            <person name="Lucas S."/>
            <person name="Martin F."/>
            <person name="Montanini B."/>
            <person name="Napoli C."/>
            <person name="Nelson D.R."/>
            <person name="Nelson C."/>
            <person name="Nieminen K."/>
            <person name="Nilsson O."/>
            <person name="Pereda V."/>
            <person name="Peter G."/>
            <person name="Philippe R."/>
            <person name="Pilate G."/>
            <person name="Poliakov A."/>
            <person name="Razumovskaya J."/>
            <person name="Richardson P."/>
            <person name="Rinaldi C."/>
            <person name="Ritland K."/>
            <person name="Rouze P."/>
            <person name="Ryaboy D."/>
            <person name="Schmutz J."/>
            <person name="Schrader J."/>
            <person name="Segerman B."/>
            <person name="Shin H."/>
            <person name="Siddiqui A."/>
            <person name="Sterky F."/>
            <person name="Terry A."/>
            <person name="Tsai C.J."/>
            <person name="Uberbacher E."/>
            <person name="Unneberg P."/>
            <person name="Vahala J."/>
            <person name="Wall K."/>
            <person name="Wessler S."/>
            <person name="Yang G."/>
            <person name="Yin T."/>
            <person name="Douglas C."/>
            <person name="Marra M."/>
            <person name="Sandberg G."/>
            <person name="Van de Peer Y."/>
            <person name="Rokhsar D."/>
        </authorList>
    </citation>
    <scope>NUCLEOTIDE SEQUENCE [LARGE SCALE GENOMIC DNA]</scope>
    <source>
        <strain evidence="2">cv. Nisqually</strain>
    </source>
</reference>
<dbReference type="Proteomes" id="UP000006729">
    <property type="component" value="Chromosome 15"/>
</dbReference>
<protein>
    <submittedName>
        <fullName evidence="1">Uncharacterized protein</fullName>
    </submittedName>
</protein>
<dbReference type="AlphaFoldDB" id="B9IDS6"/>
<proteinExistence type="predicted"/>
<gene>
    <name evidence="1" type="ORF">POPTR_015G014400</name>
</gene>
<evidence type="ECO:0000313" key="1">
    <source>
        <dbReference type="EMBL" id="PNS99877.1"/>
    </source>
</evidence>